<dbReference type="STRING" id="1314674.A0A0D7BEA3"/>
<gene>
    <name evidence="3" type="ORF">CYLTODRAFT_410150</name>
</gene>
<organism evidence="3 4">
    <name type="scientific">Cylindrobasidium torrendii FP15055 ss-10</name>
    <dbReference type="NCBI Taxonomy" id="1314674"/>
    <lineage>
        <taxon>Eukaryota</taxon>
        <taxon>Fungi</taxon>
        <taxon>Dikarya</taxon>
        <taxon>Basidiomycota</taxon>
        <taxon>Agaricomycotina</taxon>
        <taxon>Agaricomycetes</taxon>
        <taxon>Agaricomycetidae</taxon>
        <taxon>Agaricales</taxon>
        <taxon>Marasmiineae</taxon>
        <taxon>Physalacriaceae</taxon>
        <taxon>Cylindrobasidium</taxon>
    </lineage>
</organism>
<comment type="similarity">
    <text evidence="1">Belongs to the trichodiene synthase family.</text>
</comment>
<keyword evidence="2" id="KW-0456">Lyase</keyword>
<keyword evidence="4" id="KW-1185">Reference proteome</keyword>
<dbReference type="Proteomes" id="UP000054007">
    <property type="component" value="Unassembled WGS sequence"/>
</dbReference>
<evidence type="ECO:0000256" key="2">
    <source>
        <dbReference type="ARBA" id="ARBA00023239"/>
    </source>
</evidence>
<dbReference type="InterPro" id="IPR008949">
    <property type="entry name" value="Isoprenoid_synthase_dom_sf"/>
</dbReference>
<protein>
    <submittedName>
        <fullName evidence="3">Terpenoid synthase</fullName>
    </submittedName>
</protein>
<dbReference type="SUPFAM" id="SSF48576">
    <property type="entry name" value="Terpenoid synthases"/>
    <property type="match status" value="1"/>
</dbReference>
<evidence type="ECO:0000256" key="1">
    <source>
        <dbReference type="ARBA" id="ARBA00007946"/>
    </source>
</evidence>
<name>A0A0D7BEA3_9AGAR</name>
<dbReference type="EMBL" id="KN880496">
    <property type="protein sequence ID" value="KIY68798.1"/>
    <property type="molecule type" value="Genomic_DNA"/>
</dbReference>
<evidence type="ECO:0000313" key="3">
    <source>
        <dbReference type="EMBL" id="KIY68798.1"/>
    </source>
</evidence>
<evidence type="ECO:0000313" key="4">
    <source>
        <dbReference type="Proteomes" id="UP000054007"/>
    </source>
</evidence>
<dbReference type="Pfam" id="PF06330">
    <property type="entry name" value="TRI5"/>
    <property type="match status" value="1"/>
</dbReference>
<dbReference type="GO" id="GO:0016838">
    <property type="term" value="F:carbon-oxygen lyase activity, acting on phosphates"/>
    <property type="evidence" value="ECO:0007669"/>
    <property type="project" value="InterPro"/>
</dbReference>
<proteinExistence type="inferred from homology"/>
<dbReference type="AlphaFoldDB" id="A0A0D7BEA3"/>
<dbReference type="InterPro" id="IPR024652">
    <property type="entry name" value="Trichodiene_synth"/>
</dbReference>
<dbReference type="OrthoDB" id="2998174at2759"/>
<sequence length="324" mass="36266">MLAIEELNIPSSQDANVPWEKRVVKLLRHYMDRCNFSEHISYNKQPFEELKAAVTERIVAYGLDVEDERLKRTIDVGVAIACTAYKHLLCEDQPLFIAVFTALVAYMDDLCGLVPNVVEDAASFGLDVMSGRPSNSQALQALQMEAIRGARFYESIISSTIIMATLKFVAGTAIEALPSLQKHTSPEAACYLRTMTGIPEFYTVCIFPASVSYADYKDALPSIGDFIDLQNDLLSFYKEELAGEEHNLATYLNMNRGGASKVDVLEWMIERAVACYNRALELLVREDAKAALRAFGQGYLDFHFQSKRYRLAELGLGTYSKDAF</sequence>
<dbReference type="Gene3D" id="1.10.600.10">
    <property type="entry name" value="Farnesyl Diphosphate Synthase"/>
    <property type="match status" value="1"/>
</dbReference>
<reference evidence="3 4" key="1">
    <citation type="journal article" date="2015" name="Fungal Genet. Biol.">
        <title>Evolution of novel wood decay mechanisms in Agaricales revealed by the genome sequences of Fistulina hepatica and Cylindrobasidium torrendii.</title>
        <authorList>
            <person name="Floudas D."/>
            <person name="Held B.W."/>
            <person name="Riley R."/>
            <person name="Nagy L.G."/>
            <person name="Koehler G."/>
            <person name="Ransdell A.S."/>
            <person name="Younus H."/>
            <person name="Chow J."/>
            <person name="Chiniquy J."/>
            <person name="Lipzen A."/>
            <person name="Tritt A."/>
            <person name="Sun H."/>
            <person name="Haridas S."/>
            <person name="LaButti K."/>
            <person name="Ohm R.A."/>
            <person name="Kues U."/>
            <person name="Blanchette R.A."/>
            <person name="Grigoriev I.V."/>
            <person name="Minto R.E."/>
            <person name="Hibbett D.S."/>
        </authorList>
    </citation>
    <scope>NUCLEOTIDE SEQUENCE [LARGE SCALE GENOMIC DNA]</scope>
    <source>
        <strain evidence="3 4">FP15055 ss-10</strain>
    </source>
</reference>
<accession>A0A0D7BEA3</accession>